<evidence type="ECO:0000259" key="6">
    <source>
        <dbReference type="PROSITE" id="PS50949"/>
    </source>
</evidence>
<keyword evidence="7" id="KW-0032">Aminotransferase</keyword>
<dbReference type="InterPro" id="IPR015421">
    <property type="entry name" value="PyrdxlP-dep_Trfase_major"/>
</dbReference>
<dbReference type="SUPFAM" id="SSF46785">
    <property type="entry name" value="Winged helix' DNA-binding domain"/>
    <property type="match status" value="1"/>
</dbReference>
<dbReference type="SUPFAM" id="SSF53383">
    <property type="entry name" value="PLP-dependent transferases"/>
    <property type="match status" value="1"/>
</dbReference>
<dbReference type="SMART" id="SM00345">
    <property type="entry name" value="HTH_GNTR"/>
    <property type="match status" value="1"/>
</dbReference>
<proteinExistence type="inferred from homology"/>
<evidence type="ECO:0000313" key="7">
    <source>
        <dbReference type="EMBL" id="AEW04849.1"/>
    </source>
</evidence>
<keyword evidence="5" id="KW-0804">Transcription</keyword>
<keyword evidence="3" id="KW-0805">Transcription regulation</keyword>
<dbReference type="PATRIC" id="fig|679936.5.peg.1418"/>
<dbReference type="GO" id="GO:0004069">
    <property type="term" value="F:L-aspartate:2-oxoglutarate aminotransferase activity"/>
    <property type="evidence" value="ECO:0007669"/>
    <property type="project" value="UniProtKB-EC"/>
</dbReference>
<dbReference type="InterPro" id="IPR051446">
    <property type="entry name" value="HTH_trans_reg/aminotransferase"/>
</dbReference>
<dbReference type="STRING" id="679936.Sulac_1352"/>
<keyword evidence="4" id="KW-0238">DNA-binding</keyword>
<dbReference type="Pfam" id="PF00392">
    <property type="entry name" value="GntR"/>
    <property type="match status" value="1"/>
</dbReference>
<reference evidence="8" key="1">
    <citation type="submission" date="2011-12" db="EMBL/GenBank/DDBJ databases">
        <title>The complete genome of chromosome of Sulfobacillus acidophilus DSM 10332.</title>
        <authorList>
            <person name="Lucas S."/>
            <person name="Han J."/>
            <person name="Lapidus A."/>
            <person name="Bruce D."/>
            <person name="Goodwin L."/>
            <person name="Pitluck S."/>
            <person name="Peters L."/>
            <person name="Kyrpides N."/>
            <person name="Mavromatis K."/>
            <person name="Ivanova N."/>
            <person name="Mikhailova N."/>
            <person name="Chertkov O."/>
            <person name="Saunders E."/>
            <person name="Detter J.C."/>
            <person name="Tapia R."/>
            <person name="Han C."/>
            <person name="Land M."/>
            <person name="Hauser L."/>
            <person name="Markowitz V."/>
            <person name="Cheng J.-F."/>
            <person name="Hugenholtz P."/>
            <person name="Woyke T."/>
            <person name="Wu D."/>
            <person name="Pukall R."/>
            <person name="Gehrich-Schroeter G."/>
            <person name="Schneider S."/>
            <person name="Klenk H.-P."/>
            <person name="Eisen J.A."/>
        </authorList>
    </citation>
    <scope>NUCLEOTIDE SEQUENCE [LARGE SCALE GENOMIC DNA]</scope>
    <source>
        <strain evidence="8">ATCC 700253 / DSM 10332 / NAL</strain>
    </source>
</reference>
<evidence type="ECO:0000256" key="2">
    <source>
        <dbReference type="ARBA" id="ARBA00022898"/>
    </source>
</evidence>
<evidence type="ECO:0000256" key="4">
    <source>
        <dbReference type="ARBA" id="ARBA00023125"/>
    </source>
</evidence>
<dbReference type="InterPro" id="IPR036390">
    <property type="entry name" value="WH_DNA-bd_sf"/>
</dbReference>
<dbReference type="PROSITE" id="PS50949">
    <property type="entry name" value="HTH_GNTR"/>
    <property type="match status" value="1"/>
</dbReference>
<dbReference type="AlphaFoldDB" id="G8TWF1"/>
<evidence type="ECO:0000313" key="8">
    <source>
        <dbReference type="Proteomes" id="UP000005439"/>
    </source>
</evidence>
<dbReference type="InterPro" id="IPR015424">
    <property type="entry name" value="PyrdxlP-dep_Trfase"/>
</dbReference>
<name>G8TWF1_SULAD</name>
<evidence type="ECO:0000256" key="3">
    <source>
        <dbReference type="ARBA" id="ARBA00023015"/>
    </source>
</evidence>
<dbReference type="HOGENOM" id="CLU_017584_0_0_9"/>
<dbReference type="CDD" id="cd00609">
    <property type="entry name" value="AAT_like"/>
    <property type="match status" value="1"/>
</dbReference>
<evidence type="ECO:0000256" key="1">
    <source>
        <dbReference type="ARBA" id="ARBA00005384"/>
    </source>
</evidence>
<dbReference type="InterPro" id="IPR036388">
    <property type="entry name" value="WH-like_DNA-bd_sf"/>
</dbReference>
<keyword evidence="2" id="KW-0663">Pyridoxal phosphate</keyword>
<dbReference type="InterPro" id="IPR004839">
    <property type="entry name" value="Aminotransferase_I/II_large"/>
</dbReference>
<dbReference type="PRINTS" id="PR00035">
    <property type="entry name" value="HTHGNTR"/>
</dbReference>
<dbReference type="EMBL" id="CP003179">
    <property type="protein sequence ID" value="AEW04849.1"/>
    <property type="molecule type" value="Genomic_DNA"/>
</dbReference>
<reference evidence="7 8" key="2">
    <citation type="journal article" date="2012" name="Stand. Genomic Sci.">
        <title>Complete genome sequence of the moderately thermophilic mineral-sulfide-oxidizing firmicute Sulfobacillus acidophilus type strain (NAL(T)).</title>
        <authorList>
            <person name="Anderson I."/>
            <person name="Chertkov O."/>
            <person name="Chen A."/>
            <person name="Saunders E."/>
            <person name="Lapidus A."/>
            <person name="Nolan M."/>
            <person name="Lucas S."/>
            <person name="Hammon N."/>
            <person name="Deshpande S."/>
            <person name="Cheng J.F."/>
            <person name="Han C."/>
            <person name="Tapia R."/>
            <person name="Goodwin L.A."/>
            <person name="Pitluck S."/>
            <person name="Liolios K."/>
            <person name="Pagani I."/>
            <person name="Ivanova N."/>
            <person name="Mikhailova N."/>
            <person name="Pati A."/>
            <person name="Palaniappan K."/>
            <person name="Land M."/>
            <person name="Pan C."/>
            <person name="Rohde M."/>
            <person name="Pukall R."/>
            <person name="Goker M."/>
            <person name="Detter J.C."/>
            <person name="Woyke T."/>
            <person name="Bristow J."/>
            <person name="Eisen J.A."/>
            <person name="Markowitz V."/>
            <person name="Hugenholtz P."/>
            <person name="Kyrpides N.C."/>
            <person name="Klenk H.P."/>
            <person name="Mavromatis K."/>
        </authorList>
    </citation>
    <scope>NUCLEOTIDE SEQUENCE [LARGE SCALE GENOMIC DNA]</scope>
    <source>
        <strain evidence="8">ATCC 700253 / DSM 10332 / NAL</strain>
    </source>
</reference>
<dbReference type="GO" id="GO:0003700">
    <property type="term" value="F:DNA-binding transcription factor activity"/>
    <property type="evidence" value="ECO:0007669"/>
    <property type="project" value="InterPro"/>
</dbReference>
<dbReference type="Pfam" id="PF00155">
    <property type="entry name" value="Aminotran_1_2"/>
    <property type="match status" value="1"/>
</dbReference>
<dbReference type="Gene3D" id="1.10.10.10">
    <property type="entry name" value="Winged helix-like DNA-binding domain superfamily/Winged helix DNA-binding domain"/>
    <property type="match status" value="1"/>
</dbReference>
<evidence type="ECO:0000256" key="5">
    <source>
        <dbReference type="ARBA" id="ARBA00023163"/>
    </source>
</evidence>
<dbReference type="GO" id="GO:0030170">
    <property type="term" value="F:pyridoxal phosphate binding"/>
    <property type="evidence" value="ECO:0007669"/>
    <property type="project" value="InterPro"/>
</dbReference>
<accession>G8TWF1</accession>
<protein>
    <submittedName>
        <fullName evidence="7">Transcriptional regulator, GntR family with aminotransferase domain</fullName>
        <ecNumber evidence="7">2.6.1.1</ecNumber>
    </submittedName>
</protein>
<feature type="domain" description="HTH gntR-type" evidence="6">
    <location>
        <begin position="11"/>
        <end position="79"/>
    </location>
</feature>
<dbReference type="KEGG" id="sap:Sulac_1352"/>
<keyword evidence="7" id="KW-0808">Transferase</keyword>
<dbReference type="Gene3D" id="3.40.640.10">
    <property type="entry name" value="Type I PLP-dependent aspartate aminotransferase-like (Major domain)"/>
    <property type="match status" value="1"/>
</dbReference>
<keyword evidence="8" id="KW-1185">Reference proteome</keyword>
<dbReference type="InterPro" id="IPR015422">
    <property type="entry name" value="PyrdxlP-dep_Trfase_small"/>
</dbReference>
<dbReference type="CDD" id="cd07377">
    <property type="entry name" value="WHTH_GntR"/>
    <property type="match status" value="1"/>
</dbReference>
<dbReference type="Proteomes" id="UP000005439">
    <property type="component" value="Chromosome"/>
</dbReference>
<comment type="similarity">
    <text evidence="1">In the C-terminal section; belongs to the class-I pyridoxal-phosphate-dependent aminotransferase family.</text>
</comment>
<dbReference type="EC" id="2.6.1.1" evidence="7"/>
<dbReference type="PANTHER" id="PTHR46577:SF2">
    <property type="entry name" value="TRANSCRIPTIONAL REGULATORY PROTEIN"/>
    <property type="match status" value="1"/>
</dbReference>
<dbReference type="InterPro" id="IPR000524">
    <property type="entry name" value="Tscrpt_reg_HTH_GntR"/>
</dbReference>
<dbReference type="GO" id="GO:0003677">
    <property type="term" value="F:DNA binding"/>
    <property type="evidence" value="ECO:0007669"/>
    <property type="project" value="UniProtKB-KW"/>
</dbReference>
<dbReference type="Gene3D" id="3.90.1150.10">
    <property type="entry name" value="Aspartate Aminotransferase, domain 1"/>
    <property type="match status" value="1"/>
</dbReference>
<gene>
    <name evidence="7" type="ordered locus">Sulac_1352</name>
</gene>
<organism evidence="7 8">
    <name type="scientific">Sulfobacillus acidophilus (strain ATCC 700253 / DSM 10332 / NAL)</name>
    <dbReference type="NCBI Taxonomy" id="679936"/>
    <lineage>
        <taxon>Bacteria</taxon>
        <taxon>Bacillati</taxon>
        <taxon>Bacillota</taxon>
        <taxon>Clostridia</taxon>
        <taxon>Eubacteriales</taxon>
        <taxon>Clostridiales Family XVII. Incertae Sedis</taxon>
        <taxon>Sulfobacillus</taxon>
    </lineage>
</organism>
<sequence length="478" mass="54180">MVWNLKLSKNEPVYRQIVKYIEEGILNGEFLPGTPLPTERKLAELLKVNRSTVSIAYDELRSKGLIRSRQGSGTRVSEDTWGLDFREPDWIAFLSQGIFQPTLPMVRRIWEENRKSPNINLARGEMSKELWPTEQLRKLAAHLPPHFQLGYGDPQGEESLRSVVSKHLASRYEIHVPDNRILITAGSQQGLLLVIQSLLRPGDAVALEKPSYAYSLPLFASAGIRMFPIQVDEEGLIPDELITLYRRHKIRMVFVTPTYQNPTGTVLTQERRRRLIEICGDLRIPIVEDDAHGDLTLDGSPQPHSPLAAMQGAERQVIYLGTLSKTFAPGLRVGWMAGPTSVIDRIAGVREQMDFGISGITQAIAEQVLKSDLWEKNVKRLRSALTRRRDRMIAGLVGFFGDELDYDVPRGGYHIWVKLPQQFRDKEFVEMAIRHGVVIVPGSIYGADPGFVRLTYASSPEAEIEEGIRRLYHAFRRR</sequence>
<dbReference type="PANTHER" id="PTHR46577">
    <property type="entry name" value="HTH-TYPE TRANSCRIPTIONAL REGULATORY PROTEIN GABR"/>
    <property type="match status" value="1"/>
</dbReference>